<keyword evidence="9 12" id="KW-0472">Membrane</keyword>
<dbReference type="Proteomes" id="UP000248985">
    <property type="component" value="Chromosome 1"/>
</dbReference>
<dbReference type="GO" id="GO:0005886">
    <property type="term" value="C:plasma membrane"/>
    <property type="evidence" value="ECO:0007669"/>
    <property type="project" value="UniProtKB-SubCell"/>
</dbReference>
<evidence type="ECO:0000313" key="13">
    <source>
        <dbReference type="EMBL" id="SQG48546.1"/>
    </source>
</evidence>
<keyword evidence="6" id="KW-0460">Magnesium</keyword>
<keyword evidence="3" id="KW-0813">Transport</keyword>
<dbReference type="GO" id="GO:0050897">
    <property type="term" value="F:cobalt ion binding"/>
    <property type="evidence" value="ECO:0007669"/>
    <property type="project" value="TreeGrafter"/>
</dbReference>
<evidence type="ECO:0000256" key="2">
    <source>
        <dbReference type="ARBA" id="ARBA00009765"/>
    </source>
</evidence>
<dbReference type="Gene3D" id="1.20.58.340">
    <property type="entry name" value="Magnesium transport protein CorA, transmembrane region"/>
    <property type="match status" value="2"/>
</dbReference>
<dbReference type="CDD" id="cd12830">
    <property type="entry name" value="MtCorA-like"/>
    <property type="match status" value="1"/>
</dbReference>
<keyword evidence="7 12" id="KW-1133">Transmembrane helix</keyword>
<dbReference type="InterPro" id="IPR045861">
    <property type="entry name" value="CorA_cytoplasmic_dom"/>
</dbReference>
<evidence type="ECO:0000256" key="6">
    <source>
        <dbReference type="ARBA" id="ARBA00022842"/>
    </source>
</evidence>
<dbReference type="AlphaFoldDB" id="A0A7Z7KK84"/>
<evidence type="ECO:0000256" key="11">
    <source>
        <dbReference type="ARBA" id="ARBA00045497"/>
    </source>
</evidence>
<protein>
    <submittedName>
        <fullName evidence="13">Magnesium transport protein CorA</fullName>
    </submittedName>
</protein>
<dbReference type="GO" id="GO:0015095">
    <property type="term" value="F:magnesium ion transmembrane transporter activity"/>
    <property type="evidence" value="ECO:0007669"/>
    <property type="project" value="TreeGrafter"/>
</dbReference>
<dbReference type="GO" id="GO:0000287">
    <property type="term" value="F:magnesium ion binding"/>
    <property type="evidence" value="ECO:0007669"/>
    <property type="project" value="TreeGrafter"/>
</dbReference>
<comment type="catalytic activity">
    <reaction evidence="10">
        <text>Mg(2+)(in) = Mg(2+)(out)</text>
        <dbReference type="Rhea" id="RHEA:29827"/>
        <dbReference type="ChEBI" id="CHEBI:18420"/>
    </reaction>
</comment>
<dbReference type="InterPro" id="IPR002523">
    <property type="entry name" value="MgTranspt_CorA/ZnTranspt_ZntB"/>
</dbReference>
<dbReference type="InterPro" id="IPR045863">
    <property type="entry name" value="CorA_TM1_TM2"/>
</dbReference>
<keyword evidence="8" id="KW-0406">Ion transport</keyword>
<dbReference type="SUPFAM" id="SSF143865">
    <property type="entry name" value="CorA soluble domain-like"/>
    <property type="match status" value="1"/>
</dbReference>
<dbReference type="SUPFAM" id="SSF144083">
    <property type="entry name" value="Magnesium transport protein CorA, transmembrane region"/>
    <property type="match status" value="1"/>
</dbReference>
<feature type="transmembrane region" description="Helical" evidence="12">
    <location>
        <begin position="348"/>
        <end position="368"/>
    </location>
</feature>
<dbReference type="Pfam" id="PF01544">
    <property type="entry name" value="CorA"/>
    <property type="match status" value="2"/>
</dbReference>
<dbReference type="EMBL" id="LS483396">
    <property type="protein sequence ID" value="SQG48546.1"/>
    <property type="molecule type" value="Genomic_DNA"/>
</dbReference>
<accession>A0A7Z7KK84</accession>
<sequence length="374" mass="42506">MPGATVGENVLVSMIDNAVYVDGRRVHTPSTLEDTWEECERTGGMVWLGLYRPDVAELQAVAEELRLHPLAVEDALAGGERAKLDRYGEDSFMVLHPARYIDRTETVEFGELSVFTGEHYVVTVRHAEEPDLAAVRRSLETEGRERLAMGPWQVTLEILDRVVDDYVPVADGLEQDIEEIEGQVFAGDGHVSRRIYQLSREVLNFQHAIRALPSIVEQLQEEVRTRMHEDTRRLDADGLPRRDDAHGWEDEELSDQARLEVENLHRLRDVHDHTVQINERVTTMRQMLHSALELDSTLASKRLSEQSIAQNEQVKQISSWAAIIFAPQLVGSVYGMNFDGMPELHWAFGYPFALGLMLAVALTLFVLFKRADWL</sequence>
<evidence type="ECO:0000256" key="4">
    <source>
        <dbReference type="ARBA" id="ARBA00022475"/>
    </source>
</evidence>
<evidence type="ECO:0000256" key="3">
    <source>
        <dbReference type="ARBA" id="ARBA00022448"/>
    </source>
</evidence>
<comment type="similarity">
    <text evidence="2">Belongs to the CorA metal ion transporter (MIT) (TC 1.A.35) family.</text>
</comment>
<evidence type="ECO:0000313" key="14">
    <source>
        <dbReference type="Proteomes" id="UP000248985"/>
    </source>
</evidence>
<keyword evidence="5 12" id="KW-0812">Transmembrane</keyword>
<evidence type="ECO:0000256" key="5">
    <source>
        <dbReference type="ARBA" id="ARBA00022692"/>
    </source>
</evidence>
<dbReference type="PANTHER" id="PTHR46494">
    <property type="entry name" value="CORA FAMILY METAL ION TRANSPORTER (EUROFUNG)"/>
    <property type="match status" value="1"/>
</dbReference>
<evidence type="ECO:0000256" key="9">
    <source>
        <dbReference type="ARBA" id="ARBA00023136"/>
    </source>
</evidence>
<reference evidence="13 14" key="1">
    <citation type="submission" date="2018-06" db="EMBL/GenBank/DDBJ databases">
        <authorList>
            <consortium name="Pathogen Informatics"/>
            <person name="Doyle S."/>
        </authorList>
    </citation>
    <scope>NUCLEOTIDE SEQUENCE [LARGE SCALE GENOMIC DNA]</scope>
    <source>
        <strain evidence="13 14">NCTC2665</strain>
    </source>
</reference>
<evidence type="ECO:0000256" key="7">
    <source>
        <dbReference type="ARBA" id="ARBA00022989"/>
    </source>
</evidence>
<dbReference type="PANTHER" id="PTHR46494:SF1">
    <property type="entry name" value="CORA FAMILY METAL ION TRANSPORTER (EUROFUNG)"/>
    <property type="match status" value="1"/>
</dbReference>
<evidence type="ECO:0000256" key="12">
    <source>
        <dbReference type="SAM" id="Phobius"/>
    </source>
</evidence>
<proteinExistence type="inferred from homology"/>
<keyword evidence="4" id="KW-1003">Cell membrane</keyword>
<evidence type="ECO:0000256" key="10">
    <source>
        <dbReference type="ARBA" id="ARBA00034269"/>
    </source>
</evidence>
<organism evidence="13 14">
    <name type="scientific">Micrococcus luteus (strain ATCC 4698 / DSM 20030 / JCM 1464 / CCM 169 / CCUG 5858 / IAM 1056 / NBRC 3333 / NCIMB 9278 / NCTC 2665 / VKM Ac-2230)</name>
    <name type="common">Micrococcus lysodeikticus</name>
    <dbReference type="NCBI Taxonomy" id="465515"/>
    <lineage>
        <taxon>Bacteria</taxon>
        <taxon>Bacillati</taxon>
        <taxon>Actinomycetota</taxon>
        <taxon>Actinomycetes</taxon>
        <taxon>Micrococcales</taxon>
        <taxon>Micrococcaceae</taxon>
        <taxon>Micrococcus</taxon>
    </lineage>
</organism>
<evidence type="ECO:0000256" key="1">
    <source>
        <dbReference type="ARBA" id="ARBA00004651"/>
    </source>
</evidence>
<gene>
    <name evidence="13" type="primary">corA</name>
    <name evidence="13" type="ORF">NCTC2665_01218</name>
</gene>
<dbReference type="GO" id="GO:0015087">
    <property type="term" value="F:cobalt ion transmembrane transporter activity"/>
    <property type="evidence" value="ECO:0007669"/>
    <property type="project" value="TreeGrafter"/>
</dbReference>
<evidence type="ECO:0000256" key="8">
    <source>
        <dbReference type="ARBA" id="ARBA00023065"/>
    </source>
</evidence>
<dbReference type="Gene3D" id="3.30.460.20">
    <property type="entry name" value="CorA soluble domain-like"/>
    <property type="match status" value="1"/>
</dbReference>
<dbReference type="FunFam" id="1.20.58.340:FF:000004">
    <property type="entry name" value="Magnesium transport protein CorA"/>
    <property type="match status" value="1"/>
</dbReference>
<name>A0A7Z7KK84_MICLC</name>
<comment type="function">
    <text evidence="11">Mediates influx of magnesium ions. Alternates between open and closed states. Activated by low cytoplasmic Mg(2+) levels. Inactive when cytoplasmic Mg(2+) levels are high.</text>
</comment>
<comment type="subcellular location">
    <subcellularLocation>
        <location evidence="1">Cell membrane</location>
        <topology evidence="1">Multi-pass membrane protein</topology>
    </subcellularLocation>
</comment>